<reference evidence="5 6" key="1">
    <citation type="submission" date="2013-12" db="EMBL/GenBank/DDBJ databases">
        <authorList>
            <consortium name="DOE Joint Genome Institute"/>
            <person name="Eisen J."/>
            <person name="Huntemann M."/>
            <person name="Han J."/>
            <person name="Chen A."/>
            <person name="Kyrpides N."/>
            <person name="Mavromatis K."/>
            <person name="Markowitz V."/>
            <person name="Palaniappan K."/>
            <person name="Ivanova N."/>
            <person name="Schaumberg A."/>
            <person name="Pati A."/>
            <person name="Liolios K."/>
            <person name="Nordberg H.P."/>
            <person name="Cantor M.N."/>
            <person name="Hua S.X."/>
            <person name="Woyke T."/>
        </authorList>
    </citation>
    <scope>NUCLEOTIDE SEQUENCE [LARGE SCALE GENOMIC DNA]</scope>
    <source>
        <strain evidence="6">DSM 19437</strain>
    </source>
</reference>
<dbReference type="CDD" id="cd19977">
    <property type="entry name" value="PBP1_EndR-like"/>
    <property type="match status" value="1"/>
</dbReference>
<dbReference type="GO" id="GO:0003700">
    <property type="term" value="F:DNA-binding transcription factor activity"/>
    <property type="evidence" value="ECO:0007669"/>
    <property type="project" value="TreeGrafter"/>
</dbReference>
<feature type="domain" description="HTH lacI-type" evidence="4">
    <location>
        <begin position="5"/>
        <end position="62"/>
    </location>
</feature>
<dbReference type="Gene3D" id="1.10.260.40">
    <property type="entry name" value="lambda repressor-like DNA-binding domains"/>
    <property type="match status" value="1"/>
</dbReference>
<dbReference type="PANTHER" id="PTHR30146">
    <property type="entry name" value="LACI-RELATED TRANSCRIPTIONAL REPRESSOR"/>
    <property type="match status" value="1"/>
</dbReference>
<dbReference type="InterPro" id="IPR010982">
    <property type="entry name" value="Lambda_DNA-bd_dom_sf"/>
</dbReference>
<dbReference type="Pfam" id="PF00356">
    <property type="entry name" value="LacI"/>
    <property type="match status" value="1"/>
</dbReference>
<dbReference type="STRING" id="929713.NIASO_00505"/>
<evidence type="ECO:0000256" key="2">
    <source>
        <dbReference type="ARBA" id="ARBA00023125"/>
    </source>
</evidence>
<evidence type="ECO:0000256" key="1">
    <source>
        <dbReference type="ARBA" id="ARBA00023015"/>
    </source>
</evidence>
<organism evidence="5 6">
    <name type="scientific">Niabella soli DSM 19437</name>
    <dbReference type="NCBI Taxonomy" id="929713"/>
    <lineage>
        <taxon>Bacteria</taxon>
        <taxon>Pseudomonadati</taxon>
        <taxon>Bacteroidota</taxon>
        <taxon>Chitinophagia</taxon>
        <taxon>Chitinophagales</taxon>
        <taxon>Chitinophagaceae</taxon>
        <taxon>Niabella</taxon>
    </lineage>
</organism>
<dbReference type="GO" id="GO:0000976">
    <property type="term" value="F:transcription cis-regulatory region binding"/>
    <property type="evidence" value="ECO:0007669"/>
    <property type="project" value="TreeGrafter"/>
</dbReference>
<keyword evidence="1" id="KW-0805">Transcription regulation</keyword>
<dbReference type="EMBL" id="CP007035">
    <property type="protein sequence ID" value="AHF14086.1"/>
    <property type="molecule type" value="Genomic_DNA"/>
</dbReference>
<dbReference type="eggNOG" id="COG1609">
    <property type="taxonomic scope" value="Bacteria"/>
</dbReference>
<dbReference type="Gene3D" id="3.40.50.2300">
    <property type="match status" value="2"/>
</dbReference>
<keyword evidence="2" id="KW-0238">DNA-binding</keyword>
<keyword evidence="6" id="KW-1185">Reference proteome</keyword>
<gene>
    <name evidence="5" type="ORF">NIASO_00505</name>
</gene>
<dbReference type="Pfam" id="PF00532">
    <property type="entry name" value="Peripla_BP_1"/>
    <property type="match status" value="1"/>
</dbReference>
<dbReference type="AlphaFoldDB" id="W0EYA9"/>
<dbReference type="InterPro" id="IPR001761">
    <property type="entry name" value="Peripla_BP/Lac1_sug-bd_dom"/>
</dbReference>
<evidence type="ECO:0000259" key="4">
    <source>
        <dbReference type="PROSITE" id="PS50932"/>
    </source>
</evidence>
<dbReference type="PANTHER" id="PTHR30146:SF109">
    <property type="entry name" value="HTH-TYPE TRANSCRIPTIONAL REGULATOR GALS"/>
    <property type="match status" value="1"/>
</dbReference>
<protein>
    <submittedName>
        <fullName evidence="5">LacI family transcription regulator</fullName>
    </submittedName>
</protein>
<proteinExistence type="predicted"/>
<sequence length="342" mass="37962">MKKRVSLKDIANKVGVSTALVSYVLNGKEKEARVGEAAAKKIRKVAAEMNYQPNLIARGLKFGRTHTIGLIVADISNPFFAMLARIIELEAQKNGYTVLFGSSDEQLEKSQNLIDTFLNRQVDGLIITPVAGSQAQIEGLKKNGTPFVLMDRGFTELETNLVVTDNHDAMYNAVKLLIRNGHKKIGIVAYDTPLTHMQERITGYKDALKDNGIRFNSKWLAKVSYEHYKENVETAIEYLLDKKTGPVDALVFATNSISVQALKILHSKGVRVPQDLGVISFDESDVFDFFYSSITYIKQNLQSISENAVQSLLQTIDGKNRKAIKVLVRSAIVHGESSNAKK</sequence>
<dbReference type="SMART" id="SM00354">
    <property type="entry name" value="HTH_LACI"/>
    <property type="match status" value="1"/>
</dbReference>
<dbReference type="KEGG" id="nso:NIASO_00505"/>
<dbReference type="InterPro" id="IPR028082">
    <property type="entry name" value="Peripla_BP_I"/>
</dbReference>
<keyword evidence="3" id="KW-0804">Transcription</keyword>
<evidence type="ECO:0000313" key="6">
    <source>
        <dbReference type="Proteomes" id="UP000003586"/>
    </source>
</evidence>
<dbReference type="CDD" id="cd01392">
    <property type="entry name" value="HTH_LacI"/>
    <property type="match status" value="1"/>
</dbReference>
<dbReference type="InterPro" id="IPR000843">
    <property type="entry name" value="HTH_LacI"/>
</dbReference>
<dbReference type="PROSITE" id="PS50932">
    <property type="entry name" value="HTH_LACI_2"/>
    <property type="match status" value="1"/>
</dbReference>
<dbReference type="Proteomes" id="UP000003586">
    <property type="component" value="Chromosome"/>
</dbReference>
<evidence type="ECO:0000313" key="5">
    <source>
        <dbReference type="EMBL" id="AHF14086.1"/>
    </source>
</evidence>
<dbReference type="HOGENOM" id="CLU_037628_6_1_10"/>
<accession>W0EYA9</accession>
<dbReference type="SUPFAM" id="SSF53822">
    <property type="entry name" value="Periplasmic binding protein-like I"/>
    <property type="match status" value="1"/>
</dbReference>
<dbReference type="SUPFAM" id="SSF47413">
    <property type="entry name" value="lambda repressor-like DNA-binding domains"/>
    <property type="match status" value="1"/>
</dbReference>
<evidence type="ECO:0000256" key="3">
    <source>
        <dbReference type="ARBA" id="ARBA00023163"/>
    </source>
</evidence>
<name>W0EYA9_9BACT</name>